<feature type="domain" description="ParB-like N-terminal" evidence="2">
    <location>
        <begin position="37"/>
        <end position="122"/>
    </location>
</feature>
<evidence type="ECO:0000256" key="1">
    <source>
        <dbReference type="SAM" id="MobiDB-lite"/>
    </source>
</evidence>
<dbReference type="SMART" id="SM00470">
    <property type="entry name" value="ParB"/>
    <property type="match status" value="1"/>
</dbReference>
<organism evidence="3 4">
    <name type="scientific">Nocardia arthritidis</name>
    <dbReference type="NCBI Taxonomy" id="228602"/>
    <lineage>
        <taxon>Bacteria</taxon>
        <taxon>Bacillati</taxon>
        <taxon>Actinomycetota</taxon>
        <taxon>Actinomycetes</taxon>
        <taxon>Mycobacteriales</taxon>
        <taxon>Nocardiaceae</taxon>
        <taxon>Nocardia</taxon>
    </lineage>
</organism>
<dbReference type="InterPro" id="IPR003115">
    <property type="entry name" value="ParB_N"/>
</dbReference>
<dbReference type="InterPro" id="IPR036086">
    <property type="entry name" value="ParB/Sulfiredoxin_sf"/>
</dbReference>
<protein>
    <submittedName>
        <fullName evidence="3">Streptomycin biosynthesis protein</fullName>
    </submittedName>
</protein>
<dbReference type="Pfam" id="PF02195">
    <property type="entry name" value="ParB_N"/>
    <property type="match status" value="1"/>
</dbReference>
<name>A0A6G9YLS9_9NOCA</name>
<keyword evidence="4" id="KW-1185">Reference proteome</keyword>
<dbReference type="SUPFAM" id="SSF110849">
    <property type="entry name" value="ParB/Sulfiredoxin"/>
    <property type="match status" value="1"/>
</dbReference>
<evidence type="ECO:0000313" key="4">
    <source>
        <dbReference type="Proteomes" id="UP000503540"/>
    </source>
</evidence>
<dbReference type="RefSeq" id="WP_167476691.1">
    <property type="nucleotide sequence ID" value="NZ_CP046172.1"/>
</dbReference>
<dbReference type="Proteomes" id="UP000503540">
    <property type="component" value="Chromosome"/>
</dbReference>
<dbReference type="AlphaFoldDB" id="A0A6G9YLS9"/>
<proteinExistence type="predicted"/>
<gene>
    <name evidence="3" type="ORF">F5544_32080</name>
</gene>
<dbReference type="KEGG" id="nah:F5544_32080"/>
<evidence type="ECO:0000313" key="3">
    <source>
        <dbReference type="EMBL" id="QIS14255.1"/>
    </source>
</evidence>
<evidence type="ECO:0000259" key="2">
    <source>
        <dbReference type="SMART" id="SM00470"/>
    </source>
</evidence>
<sequence>MFIGAAVRRTPREVFDVESTFSAAGPIHELPSCSNIVDVAISELFPSDSSPRTAGADADHVRVLAESATALPPIVVHRQTMQIIDGLHRLRAAQLRGDSTIAAVFFDGSANEAFILAVKLNATHGLPLSLADRKAAALRILSSFPEWSDRAVAATVGVSPKTVSAIRRRSTVESPQSTGRIARNGVLHRSIGPEGRRRAAELFAADPNASARSVAAAAGISVTTAKDVRKRLRCGEEPVPSRMCPTDSPPKPGGTSKPVDDPTQVPDVHRVLRQLRKDPSLRFTETGRQLLRWLESPFGDQVDSDAVVRNVPSHCVPSLAELARQRSRDLQRLADLLESRAQSDATI</sequence>
<dbReference type="EMBL" id="CP046172">
    <property type="protein sequence ID" value="QIS14255.1"/>
    <property type="molecule type" value="Genomic_DNA"/>
</dbReference>
<reference evidence="3 4" key="1">
    <citation type="journal article" date="2019" name="ACS Chem. Biol.">
        <title>Identification and Mobilization of a Cryptic Antibiotic Biosynthesis Gene Locus from a Human-Pathogenic Nocardia Isolate.</title>
        <authorList>
            <person name="Herisse M."/>
            <person name="Ishida K."/>
            <person name="Porter J.L."/>
            <person name="Howden B."/>
            <person name="Hertweck C."/>
            <person name="Stinear T.P."/>
            <person name="Pidot S.J."/>
        </authorList>
    </citation>
    <scope>NUCLEOTIDE SEQUENCE [LARGE SCALE GENOMIC DNA]</scope>
    <source>
        <strain evidence="3 4">AUSMDU00012717</strain>
    </source>
</reference>
<dbReference type="Gene3D" id="3.90.1530.10">
    <property type="entry name" value="Conserved hypothetical protein from pyrococcus furiosus pfu- 392566-001, ParB domain"/>
    <property type="match status" value="1"/>
</dbReference>
<feature type="region of interest" description="Disordered" evidence="1">
    <location>
        <begin position="233"/>
        <end position="264"/>
    </location>
</feature>
<accession>A0A6G9YLS9</accession>